<evidence type="ECO:0000313" key="1">
    <source>
        <dbReference type="EMBL" id="TWX68825.1"/>
    </source>
</evidence>
<name>A0A5C6QIJ3_9GAMM</name>
<gene>
    <name evidence="1" type="ORF">ESZ36_10200</name>
</gene>
<keyword evidence="2" id="KW-1185">Reference proteome</keyword>
<dbReference type="EMBL" id="VOLT01000004">
    <property type="protein sequence ID" value="TWX68825.1"/>
    <property type="molecule type" value="Genomic_DNA"/>
</dbReference>
<sequence length="104" mass="11681">MFAVVSLVSISLFLSISDNNPITSSLTLTNTGVIGLNNDNINYQLLAESRLSFIGCWLVIMPNNSTATQQSSSKNRYPKQIFIFRDSLHEQDFSRLARVINQLK</sequence>
<reference evidence="1 2" key="1">
    <citation type="submission" date="2019-07" db="EMBL/GenBank/DDBJ databases">
        <title>Genomes of sea-ice associated Colwellia species.</title>
        <authorList>
            <person name="Bowman J.P."/>
        </authorList>
    </citation>
    <scope>NUCLEOTIDE SEQUENCE [LARGE SCALE GENOMIC DNA]</scope>
    <source>
        <strain evidence="1 2">ACAM 459</strain>
    </source>
</reference>
<proteinExistence type="predicted"/>
<dbReference type="OrthoDB" id="6228778at2"/>
<dbReference type="AlphaFoldDB" id="A0A5C6QIJ3"/>
<comment type="caution">
    <text evidence="1">The sequence shown here is derived from an EMBL/GenBank/DDBJ whole genome shotgun (WGS) entry which is preliminary data.</text>
</comment>
<accession>A0A5C6QIJ3</accession>
<dbReference type="Proteomes" id="UP000321822">
    <property type="component" value="Unassembled WGS sequence"/>
</dbReference>
<organism evidence="1 2">
    <name type="scientific">Colwellia demingiae</name>
    <dbReference type="NCBI Taxonomy" id="89401"/>
    <lineage>
        <taxon>Bacteria</taxon>
        <taxon>Pseudomonadati</taxon>
        <taxon>Pseudomonadota</taxon>
        <taxon>Gammaproteobacteria</taxon>
        <taxon>Alteromonadales</taxon>
        <taxon>Colwelliaceae</taxon>
        <taxon>Colwellia</taxon>
    </lineage>
</organism>
<protein>
    <submittedName>
        <fullName evidence="1">Uncharacterized protein</fullName>
    </submittedName>
</protein>
<evidence type="ECO:0000313" key="2">
    <source>
        <dbReference type="Proteomes" id="UP000321822"/>
    </source>
</evidence>